<dbReference type="Proteomes" id="UP000464480">
    <property type="component" value="Chromosome"/>
</dbReference>
<evidence type="ECO:0000313" key="2">
    <source>
        <dbReference type="Proteomes" id="UP000464480"/>
    </source>
</evidence>
<proteinExistence type="predicted"/>
<dbReference type="AlphaFoldDB" id="A0A6I6Y558"/>
<name>A0A6I6Y558_PSEPU</name>
<dbReference type="RefSeq" id="WP_159411931.1">
    <property type="nucleotide sequence ID" value="NZ_CP026115.2"/>
</dbReference>
<evidence type="ECO:0000313" key="1">
    <source>
        <dbReference type="EMBL" id="QHG66795.1"/>
    </source>
</evidence>
<accession>A0A6I6Y558</accession>
<gene>
    <name evidence="1" type="ORF">C2H86_21285</name>
</gene>
<organism evidence="1 2">
    <name type="scientific">Pseudomonas putida</name>
    <name type="common">Arthrobacter siderocapsulatus</name>
    <dbReference type="NCBI Taxonomy" id="303"/>
    <lineage>
        <taxon>Bacteria</taxon>
        <taxon>Pseudomonadati</taxon>
        <taxon>Pseudomonadota</taxon>
        <taxon>Gammaproteobacteria</taxon>
        <taxon>Pseudomonadales</taxon>
        <taxon>Pseudomonadaceae</taxon>
        <taxon>Pseudomonas</taxon>
    </lineage>
</organism>
<reference evidence="1 2" key="1">
    <citation type="submission" date="2020-02" db="EMBL/GenBank/DDBJ databases">
        <title>Pseudomonas Putida W5 Complete Genome Assembly.</title>
        <authorList>
            <person name="Yuan Z.-C."/>
            <person name="Shaw G.A."/>
            <person name="Cusano A.D."/>
            <person name="Caddey B.J."/>
            <person name="Weselowski B.J."/>
        </authorList>
    </citation>
    <scope>NUCLEOTIDE SEQUENCE [LARGE SCALE GENOMIC DNA]</scope>
    <source>
        <strain evidence="1 2">W5</strain>
    </source>
</reference>
<sequence>MAKIQITVEDNETGVSISVDNHAEMHGTAAGRVVGAMMKGAKLLDRIPVPIVSATPGCDCEVCQAYRELLLFKPTIH</sequence>
<protein>
    <submittedName>
        <fullName evidence="1">Uncharacterized protein</fullName>
    </submittedName>
</protein>
<dbReference type="EMBL" id="CP026115">
    <property type="protein sequence ID" value="QHG66795.1"/>
    <property type="molecule type" value="Genomic_DNA"/>
</dbReference>